<sequence length="502" mass="54827">MSLAALRQRIATVSDLLCTLNLIVWDSRTMMPSGGAAARGHQIATLTRMARDTLAADATMDLLARAEDEAAGLPADDLAHEELRQIRRAAELHRRVPAELIERRAAVRAAANAAWIEARARSDFSLFAPLLEETVANTRAYADAIGWEAHPYDAMIGLYEPGETLASLQRLFGALRDGIRPILDAALARPQAQAAFVPGAFPADRQWEAAKAFSARFGFDFGRGRLDTTVHPFEISFTRDDVRITTRYNPADLRPALFGAFHETGHGLYEQNVDPAFTRTVFASDLVGLYAVGGTSFGAHESQSRLWENHVGRSRRFWELNFAELQGFFPDALANVTPEAFYDAVTGVRKSLIRVEADELTYDLHIMLRVEIEAALMDGSLKVADVPGAWADAMQRHLGLTPPGDREGVLQDIHWSSGMIGSFCTYTVGNVMAAQLYAAAKADPGVAAGVAAGDYAPLAGWLRRCCWTHGRSKTRDAILQDACGRGLDAGAYLAHLRERYAG</sequence>
<dbReference type="PIRSF" id="PIRSF006615">
    <property type="entry name" value="Zn_crbxpep_Taq"/>
    <property type="match status" value="1"/>
</dbReference>
<evidence type="ECO:0000313" key="5">
    <source>
        <dbReference type="Proteomes" id="UP000603912"/>
    </source>
</evidence>
<name>A0A917I8D6_9HYPH</name>
<dbReference type="PROSITE" id="PS52034">
    <property type="entry name" value="PEPTIDASE_M32"/>
    <property type="match status" value="1"/>
</dbReference>
<dbReference type="PRINTS" id="PR00998">
    <property type="entry name" value="CRBOXYPTASET"/>
</dbReference>
<dbReference type="GO" id="GO:0046872">
    <property type="term" value="F:metal ion binding"/>
    <property type="evidence" value="ECO:0007669"/>
    <property type="project" value="UniProtKB-KW"/>
</dbReference>
<protein>
    <recommendedName>
        <fullName evidence="1">Metal-dependent carboxypeptidase</fullName>
        <ecNumber evidence="1">3.4.17.19</ecNumber>
    </recommendedName>
</protein>
<dbReference type="PANTHER" id="PTHR34217">
    <property type="entry name" value="METAL-DEPENDENT CARBOXYPEPTIDASE"/>
    <property type="match status" value="1"/>
</dbReference>
<comment type="similarity">
    <text evidence="1">Belongs to the peptidase M32 family.</text>
</comment>
<keyword evidence="1" id="KW-0482">Metalloprotease</keyword>
<organism evidence="4 5">
    <name type="scientific">Alsobacter metallidurans</name>
    <dbReference type="NCBI Taxonomy" id="340221"/>
    <lineage>
        <taxon>Bacteria</taxon>
        <taxon>Pseudomonadati</taxon>
        <taxon>Pseudomonadota</taxon>
        <taxon>Alphaproteobacteria</taxon>
        <taxon>Hyphomicrobiales</taxon>
        <taxon>Alsobacteraceae</taxon>
        <taxon>Alsobacter</taxon>
    </lineage>
</organism>
<reference evidence="4" key="1">
    <citation type="journal article" date="2014" name="Int. J. Syst. Evol. Microbiol.">
        <title>Complete genome sequence of Corynebacterium casei LMG S-19264T (=DSM 44701T), isolated from a smear-ripened cheese.</title>
        <authorList>
            <consortium name="US DOE Joint Genome Institute (JGI-PGF)"/>
            <person name="Walter F."/>
            <person name="Albersmeier A."/>
            <person name="Kalinowski J."/>
            <person name="Ruckert C."/>
        </authorList>
    </citation>
    <scope>NUCLEOTIDE SEQUENCE</scope>
    <source>
        <strain evidence="4">CGMCC 1.12214</strain>
    </source>
</reference>
<dbReference type="PANTHER" id="PTHR34217:SF1">
    <property type="entry name" value="CARBOXYPEPTIDASE 1"/>
    <property type="match status" value="1"/>
</dbReference>
<accession>A0A917I8D6</accession>
<comment type="caution">
    <text evidence="4">The sequence shown here is derived from an EMBL/GenBank/DDBJ whole genome shotgun (WGS) entry which is preliminary data.</text>
</comment>
<gene>
    <name evidence="4" type="ORF">GCM10007036_29490</name>
</gene>
<dbReference type="Gene3D" id="1.10.1370.30">
    <property type="match status" value="1"/>
</dbReference>
<keyword evidence="1" id="KW-0378">Hydrolase</keyword>
<evidence type="ECO:0000313" key="4">
    <source>
        <dbReference type="EMBL" id="GGH23619.1"/>
    </source>
</evidence>
<comment type="function">
    <text evidence="1">Broad specificity carboxypetidase that releases amino acids sequentially from the C-terminus, including neutral, aromatic, polar and basic residues.</text>
</comment>
<keyword evidence="1 4" id="KW-0121">Carboxypeptidase</keyword>
<dbReference type="SUPFAM" id="SSF55486">
    <property type="entry name" value="Metalloproteases ('zincins'), catalytic domain"/>
    <property type="match status" value="1"/>
</dbReference>
<evidence type="ECO:0000256" key="2">
    <source>
        <dbReference type="PIRSR" id="PIRSR006615-1"/>
    </source>
</evidence>
<dbReference type="AlphaFoldDB" id="A0A917I8D6"/>
<dbReference type="Pfam" id="PF02074">
    <property type="entry name" value="Peptidase_M32"/>
    <property type="match status" value="1"/>
</dbReference>
<evidence type="ECO:0000256" key="1">
    <source>
        <dbReference type="PIRNR" id="PIRNR006615"/>
    </source>
</evidence>
<dbReference type="RefSeq" id="WP_188518489.1">
    <property type="nucleotide sequence ID" value="NZ_BMES01000002.1"/>
</dbReference>
<feature type="active site" description="Proton donor/acceptor" evidence="3">
    <location>
        <position position="263"/>
    </location>
</feature>
<dbReference type="EC" id="3.4.17.19" evidence="1"/>
<proteinExistence type="inferred from homology"/>
<feature type="binding site" evidence="2">
    <location>
        <position position="266"/>
    </location>
    <ligand>
        <name>Zn(2+)</name>
        <dbReference type="ChEBI" id="CHEBI:29105"/>
        <note>catalytic</note>
    </ligand>
</feature>
<dbReference type="GO" id="GO:0004181">
    <property type="term" value="F:metallocarboxypeptidase activity"/>
    <property type="evidence" value="ECO:0007669"/>
    <property type="project" value="UniProtKB-UniRule"/>
</dbReference>
<keyword evidence="5" id="KW-1185">Reference proteome</keyword>
<feature type="binding site" evidence="2">
    <location>
        <position position="262"/>
    </location>
    <ligand>
        <name>Zn(2+)</name>
        <dbReference type="ChEBI" id="CHEBI:29105"/>
        <note>catalytic</note>
    </ligand>
</feature>
<reference evidence="4" key="2">
    <citation type="submission" date="2020-09" db="EMBL/GenBank/DDBJ databases">
        <authorList>
            <person name="Sun Q."/>
            <person name="Zhou Y."/>
        </authorList>
    </citation>
    <scope>NUCLEOTIDE SEQUENCE</scope>
    <source>
        <strain evidence="4">CGMCC 1.12214</strain>
    </source>
</reference>
<dbReference type="Proteomes" id="UP000603912">
    <property type="component" value="Unassembled WGS sequence"/>
</dbReference>
<dbReference type="EMBL" id="BMES01000002">
    <property type="protein sequence ID" value="GGH23619.1"/>
    <property type="molecule type" value="Genomic_DNA"/>
</dbReference>
<evidence type="ECO:0000256" key="3">
    <source>
        <dbReference type="PIRSR" id="PIRSR006615-2"/>
    </source>
</evidence>
<keyword evidence="1" id="KW-0645">Protease</keyword>
<feature type="binding site" evidence="2">
    <location>
        <position position="301"/>
    </location>
    <ligand>
        <name>Zn(2+)</name>
        <dbReference type="ChEBI" id="CHEBI:29105"/>
        <note>catalytic</note>
    </ligand>
</feature>
<comment type="cofactor">
    <cofactor evidence="2">
        <name>Zn(2+)</name>
        <dbReference type="ChEBI" id="CHEBI:29105"/>
    </cofactor>
    <text evidence="2">Binds 1 zinc ion per subunit.</text>
</comment>
<dbReference type="CDD" id="cd06460">
    <property type="entry name" value="M32_Taq"/>
    <property type="match status" value="1"/>
</dbReference>
<keyword evidence="1 2" id="KW-0479">Metal-binding</keyword>
<dbReference type="GO" id="GO:0006508">
    <property type="term" value="P:proteolysis"/>
    <property type="evidence" value="ECO:0007669"/>
    <property type="project" value="UniProtKB-UniRule"/>
</dbReference>
<dbReference type="InterPro" id="IPR001333">
    <property type="entry name" value="Peptidase_M32_Taq"/>
</dbReference>
<comment type="catalytic activity">
    <reaction evidence="1">
        <text>Release of a C-terminal amino acid with broad specificity, except for -Pro.</text>
        <dbReference type="EC" id="3.4.17.19"/>
    </reaction>
</comment>
<keyword evidence="2" id="KW-0862">Zinc</keyword>